<dbReference type="GO" id="GO:0006166">
    <property type="term" value="P:purine ribonucleoside salvage"/>
    <property type="evidence" value="ECO:0007669"/>
    <property type="project" value="UniProtKB-KW"/>
</dbReference>
<dbReference type="PROSITE" id="PS00086">
    <property type="entry name" value="CYTOCHROME_P450"/>
    <property type="match status" value="1"/>
</dbReference>
<dbReference type="InterPro" id="IPR000836">
    <property type="entry name" value="PRTase_dom"/>
</dbReference>
<dbReference type="PANTHER" id="PTHR43864">
    <property type="entry name" value="HYPOXANTHINE/GUANINE PHOSPHORIBOSYLTRANSFERASE"/>
    <property type="match status" value="1"/>
</dbReference>
<evidence type="ECO:0000259" key="3">
    <source>
        <dbReference type="Pfam" id="PF00156"/>
    </source>
</evidence>
<reference evidence="4" key="1">
    <citation type="submission" date="2018-10" db="EMBL/GenBank/DDBJ databases">
        <title>Hidden diversity of soil giant viruses.</title>
        <authorList>
            <person name="Schulz F."/>
            <person name="Alteio L."/>
            <person name="Goudeau D."/>
            <person name="Ryan E.M."/>
            <person name="Malmstrom R.R."/>
            <person name="Blanchard J."/>
            <person name="Woyke T."/>
        </authorList>
    </citation>
    <scope>NUCLEOTIDE SEQUENCE</scope>
    <source>
        <strain evidence="4">EDV1</strain>
    </source>
</reference>
<dbReference type="InterPro" id="IPR050118">
    <property type="entry name" value="Pur/Pyrimidine_PRTase"/>
</dbReference>
<dbReference type="SUPFAM" id="SSF48264">
    <property type="entry name" value="Cytochrome P450"/>
    <property type="match status" value="1"/>
</dbReference>
<gene>
    <name evidence="4" type="ORF">Edafosvirus15_14</name>
</gene>
<dbReference type="InterPro" id="IPR017972">
    <property type="entry name" value="Cyt_P450_CS"/>
</dbReference>
<dbReference type="SUPFAM" id="SSF53271">
    <property type="entry name" value="PRTase-like"/>
    <property type="match status" value="1"/>
</dbReference>
<name>A0A3G4ZY44_9VIRU</name>
<keyword evidence="1" id="KW-0808">Transferase</keyword>
<accession>A0A3G4ZY44</accession>
<sequence>MEAQNNIIKIKLLVFLYYWIRNRSFNKVMMALDKKYGKGSNYLISLFCKKLYIVQTTQLVKSVLNTQSQAKLTCINKIFFKSHGHKYGIGNLGYNEKEMNLWKNIHDGLKTSINIGKLTTIMKRHANILTHKYNFTYYINDVVDEFILNVWSQYCFGDNVDIVYYGVMRTKLLSIIKKTFHNNPTNLIPIISPIICSIKRLYYKNEIREVDKMIQKLIDDNEGGFIHTFKDYLKSKPEILNVSEITLDNAFLSVLVYDFIHMMILESMVKIAKESDANFEYILSNKLNYLKNAFLFPFRFRKIGQNYDIFRKNDYVIINLVESNMLFSYGPRTCVGIGFSNKFYEVFYDILKNYKIKDEHKNKTITYSTNANIPTITSKHKISLTMDPNILGKLIPSFDFKGLSKFYRVEGITENTELYKYTICKMNELIAQINATNKNKINGILTAESRGYLFACPVACMANIPLYTMRKGGKIAGPTITEIYQKGYDNKEILELSVEADVKEKNIVIIDDGIASGATTIAMYNLANKAGVNIVAVIVAVKHNYTDNKYDRTPVYNIFNL</sequence>
<dbReference type="EMBL" id="MK072080">
    <property type="protein sequence ID" value="AYV78493.1"/>
    <property type="molecule type" value="Genomic_DNA"/>
</dbReference>
<dbReference type="PANTHER" id="PTHR43864:SF1">
    <property type="entry name" value="XANTHINE PHOSPHORIBOSYLTRANSFERASE"/>
    <property type="match status" value="1"/>
</dbReference>
<dbReference type="GO" id="GO:0020037">
    <property type="term" value="F:heme binding"/>
    <property type="evidence" value="ECO:0007669"/>
    <property type="project" value="InterPro"/>
</dbReference>
<proteinExistence type="predicted"/>
<dbReference type="InterPro" id="IPR029057">
    <property type="entry name" value="PRTase-like"/>
</dbReference>
<dbReference type="GO" id="GO:0016705">
    <property type="term" value="F:oxidoreductase activity, acting on paired donors, with incorporation or reduction of molecular oxygen"/>
    <property type="evidence" value="ECO:0007669"/>
    <property type="project" value="InterPro"/>
</dbReference>
<feature type="domain" description="Phosphoribosyltransferase" evidence="3">
    <location>
        <begin position="425"/>
        <end position="546"/>
    </location>
</feature>
<dbReference type="InterPro" id="IPR036396">
    <property type="entry name" value="Cyt_P450_sf"/>
</dbReference>
<evidence type="ECO:0000256" key="1">
    <source>
        <dbReference type="ARBA" id="ARBA00022679"/>
    </source>
</evidence>
<dbReference type="Pfam" id="PF00156">
    <property type="entry name" value="Pribosyltran"/>
    <property type="match status" value="1"/>
</dbReference>
<evidence type="ECO:0000313" key="4">
    <source>
        <dbReference type="EMBL" id="AYV78493.1"/>
    </source>
</evidence>
<dbReference type="Gene3D" id="1.10.630.10">
    <property type="entry name" value="Cytochrome P450"/>
    <property type="match status" value="1"/>
</dbReference>
<protein>
    <recommendedName>
        <fullName evidence="3">Phosphoribosyltransferase domain-containing protein</fullName>
    </recommendedName>
</protein>
<organism evidence="4">
    <name type="scientific">Edafosvirus sp</name>
    <dbReference type="NCBI Taxonomy" id="2487765"/>
    <lineage>
        <taxon>Viruses</taxon>
        <taxon>Varidnaviria</taxon>
        <taxon>Bamfordvirae</taxon>
        <taxon>Nucleocytoviricota</taxon>
        <taxon>Megaviricetes</taxon>
        <taxon>Imitervirales</taxon>
        <taxon>Mimiviridae</taxon>
        <taxon>Klosneuvirinae</taxon>
    </lineage>
</organism>
<dbReference type="GO" id="GO:0016740">
    <property type="term" value="F:transferase activity"/>
    <property type="evidence" value="ECO:0007669"/>
    <property type="project" value="UniProtKB-KW"/>
</dbReference>
<dbReference type="GO" id="GO:0004497">
    <property type="term" value="F:monooxygenase activity"/>
    <property type="evidence" value="ECO:0007669"/>
    <property type="project" value="InterPro"/>
</dbReference>
<dbReference type="CDD" id="cd06223">
    <property type="entry name" value="PRTases_typeI"/>
    <property type="match status" value="1"/>
</dbReference>
<keyword evidence="2" id="KW-0660">Purine salvage</keyword>
<evidence type="ECO:0000256" key="2">
    <source>
        <dbReference type="ARBA" id="ARBA00022726"/>
    </source>
</evidence>
<dbReference type="GO" id="GO:0005506">
    <property type="term" value="F:iron ion binding"/>
    <property type="evidence" value="ECO:0007669"/>
    <property type="project" value="InterPro"/>
</dbReference>
<dbReference type="Gene3D" id="3.40.50.2020">
    <property type="match status" value="1"/>
</dbReference>